<dbReference type="EMBL" id="NIDE01000008">
    <property type="protein sequence ID" value="OWK40450.1"/>
    <property type="molecule type" value="Genomic_DNA"/>
</dbReference>
<organism evidence="1 2">
    <name type="scientific">Fimbriiglobus ruber</name>
    <dbReference type="NCBI Taxonomy" id="1908690"/>
    <lineage>
        <taxon>Bacteria</taxon>
        <taxon>Pseudomonadati</taxon>
        <taxon>Planctomycetota</taxon>
        <taxon>Planctomycetia</taxon>
        <taxon>Gemmatales</taxon>
        <taxon>Gemmataceae</taxon>
        <taxon>Fimbriiglobus</taxon>
    </lineage>
</organism>
<evidence type="ECO:0000313" key="1">
    <source>
        <dbReference type="EMBL" id="OWK40450.1"/>
    </source>
</evidence>
<proteinExistence type="predicted"/>
<dbReference type="AlphaFoldDB" id="A0A225DFX8"/>
<dbReference type="Proteomes" id="UP000214646">
    <property type="component" value="Unassembled WGS sequence"/>
</dbReference>
<gene>
    <name evidence="1" type="ORF">FRUB_05369</name>
</gene>
<evidence type="ECO:0008006" key="3">
    <source>
        <dbReference type="Google" id="ProtNLM"/>
    </source>
</evidence>
<protein>
    <recommendedName>
        <fullName evidence="3">Deoxyhypusine synthase</fullName>
    </recommendedName>
</protein>
<dbReference type="RefSeq" id="WP_088256360.1">
    <property type="nucleotide sequence ID" value="NZ_NIDE01000008.1"/>
</dbReference>
<sequence>MASEPVDLSRVRTIPLTVRPNKVSQTKFAVPPRKGQSAAEFLAGLPHILAGDDFRAVVGAVVAARRAGRPVIVGFGAHVIKCGLSPVLIDLMRRGIVTALATNGSGAIHDFELSLIGETSEDVAAGLKDGTFGMVKETGELMHAAINRALTRVDAGLGALFGEYLEEITAPNRDVGLAVAAHRAGIPFTVHVAIGTDIIHMHPGADGAAMGRASFNDFKLFCGAVSDLSGGVYLNIGSAVVMPEVFLKAFTVAQNLGANLTGYTTVNMDMIAHYRSGENVVRRPAGVAGKGYTLIGRHEIMVPLLAQAVVEELG</sequence>
<dbReference type="OrthoDB" id="9780825at2"/>
<reference evidence="2" key="1">
    <citation type="submission" date="2017-06" db="EMBL/GenBank/DDBJ databases">
        <title>Genome analysis of Fimbriiglobus ruber SP5, the first member of the order Planctomycetales with confirmed chitinolytic capability.</title>
        <authorList>
            <person name="Ravin N.V."/>
            <person name="Rakitin A.L."/>
            <person name="Ivanova A.A."/>
            <person name="Beletsky A.V."/>
            <person name="Kulichevskaya I.S."/>
            <person name="Mardanov A.V."/>
            <person name="Dedysh S.N."/>
        </authorList>
    </citation>
    <scope>NUCLEOTIDE SEQUENCE [LARGE SCALE GENOMIC DNA]</scope>
    <source>
        <strain evidence="2">SP5</strain>
    </source>
</reference>
<dbReference type="Gene3D" id="3.40.50.10690">
    <property type="entry name" value="putative lor/sdh protein like domains"/>
    <property type="match status" value="1"/>
</dbReference>
<comment type="caution">
    <text evidence="1">The sequence shown here is derived from an EMBL/GenBank/DDBJ whole genome shotgun (WGS) entry which is preliminary data.</text>
</comment>
<evidence type="ECO:0000313" key="2">
    <source>
        <dbReference type="Proteomes" id="UP000214646"/>
    </source>
</evidence>
<keyword evidence="2" id="KW-1185">Reference proteome</keyword>
<accession>A0A225DFX8</accession>
<name>A0A225DFX8_9BACT</name>